<evidence type="ECO:0000256" key="2">
    <source>
        <dbReference type="SAM" id="MobiDB-lite"/>
    </source>
</evidence>
<dbReference type="InterPro" id="IPR036397">
    <property type="entry name" value="RNaseH_sf"/>
</dbReference>
<evidence type="ECO:0000313" key="5">
    <source>
        <dbReference type="EMBL" id="GEU43223.1"/>
    </source>
</evidence>
<comment type="caution">
    <text evidence="5">The sequence shown here is derived from an EMBL/GenBank/DDBJ whole genome shotgun (WGS) entry which is preliminary data.</text>
</comment>
<dbReference type="Gene3D" id="3.30.420.10">
    <property type="entry name" value="Ribonuclease H-like superfamily/Ribonuclease H"/>
    <property type="match status" value="1"/>
</dbReference>
<accession>A0A6L2K1P0</accession>
<sequence length="1528" mass="174362">MDDPNITMEEYIRLEEEKAQRHGRTFNWKTATYENDNDKVDMPSPELTVSYFDDLDHFKDFENEFPAIVYNDGLTSNLDFLTKPTVSPQHIDEFNLKNDTSLSKHDEEEQNIMYFNDLFPLNIIYPDDLKSDKDNDNDEIQSSRGNTDDELTEKKLKQIKADDQAIQTILLSLPEDIYATVDSCETAQKIWLRVQQMMKGSNIGIQEKKAKLFNEWEMFTSTDKESIESYYHRFLKLMNDLKRNKHFPKKLPAISSFLNNLQPEWSRHVTIVHQTKDLHTTDYTQLYDFMKYNQNDNYMQQPMPNPEDITDPTTAMNMALALMAKAFKLNYSTPTNNNQRISLNPRYRQIAQPGMNMGQDRQMNRVIQNVVQNPRIQNVENQNGQIVVSGNANQNPNGNGNLVAARTEGNATGHNADLDEIEEVNANCILMANLQQASTSGTHTNKAPIYDSDGSAEVHNYENCYDNEIFNMFTQEEQYTELLEPIPEPHQVPQNDNNIISEVSSVEESGGTVEQHPANVEETCVLYDSLYNNLATEVEIVNTINRKLSEIIAELTTELARYKNQEKYFEISQEKYDKLERCYQKYVYQEQCLSKKINALHLSFDKQIMTLNEKTLDLNKHLSMEKSTVYSLLEEKKKLKSDFKIRKDELLDKQIQLEKKIKEIDNILDKTESAKFVGDFKSLAKEADESLAKHKALELEIERLLRAVVSQDIMYVVQNNSVNETSNLQTELERTKERFENCIIKKVNEYAKLWNDWYKKCEECKFDKISYDKAYNDMHQKIERLLAQLGDLKGKSKDTSCVLDTLNPLSQKLENENVELEFQVSDQKDTACGTSANTKFAKQSILGKPPKVGETHALSKPITSNSIRTPQGAKVMKNVKVIASGMFRINPFKPSREEKYVPNKVRASVRTNPITVSQPPVITKKVVNSDSNGLSSTGIDNTKTRRPQPRSNTKNDRVPSASKSSRSKNKEVEVEEHHRKLLLSRNKKHMSSECNNVKLATQNVKSKVVCAICKKCLNSVNHDVCLLNYVNGMTSRGKKQTTNVSINEKQKKQQPKVMKTKKVGSIERLASPKPSKPRSFLRWSPTGRLFDLKGKIIASSESKSQSDCSNGDNACTSNPLEPTIKRFPNSIFSLFLGTVRFGNDHVAAILGFGDLQWGNILITRVYFIKGLGHNLLSIGQFCNSDLEVAFRRNTCFIRNLEGVDLLKGIRTINLYTINLHEMASASPICLMARATSTKSWLWHQRLSHLNFDTINDLAKNDLVFGLPKFKYHKEHLCPSCEQGKSKRASHPPKLVSNSRQMLHLLHMDLCGPMRIACINGKRTPQQNRVVKRRNRTLVEAARTMLIFSRAPLFLWAKAIATACFTQNCSIIHRRFNKTPYELINGRKPDIFVLHVFGALCYPKNDREDIGKLGAKGDIGFFICYSADSCAYRVFNRRTKKIMETMNVTFDELLAMAFKQRSSKPGLQSMTSGQISSGLDLTYAPSTITSQKPTEGKLDLLFEAMYDDYIGGQPSTAPRTVSTAQAHRH</sequence>
<dbReference type="EMBL" id="BKCJ010001679">
    <property type="protein sequence ID" value="GEU43223.1"/>
    <property type="molecule type" value="Genomic_DNA"/>
</dbReference>
<dbReference type="GO" id="GO:0003676">
    <property type="term" value="F:nucleic acid binding"/>
    <property type="evidence" value="ECO:0007669"/>
    <property type="project" value="InterPro"/>
</dbReference>
<feature type="coiled-coil region" evidence="1">
    <location>
        <begin position="775"/>
        <end position="830"/>
    </location>
</feature>
<dbReference type="PANTHER" id="PTHR42648">
    <property type="entry name" value="TRANSPOSASE, PUTATIVE-RELATED"/>
    <property type="match status" value="1"/>
</dbReference>
<dbReference type="Pfam" id="PF25597">
    <property type="entry name" value="SH3_retrovirus"/>
    <property type="match status" value="1"/>
</dbReference>
<gene>
    <name evidence="5" type="ORF">Tci_015201</name>
</gene>
<organism evidence="5">
    <name type="scientific">Tanacetum cinerariifolium</name>
    <name type="common">Dalmatian daisy</name>
    <name type="synonym">Chrysanthemum cinerariifolium</name>
    <dbReference type="NCBI Taxonomy" id="118510"/>
    <lineage>
        <taxon>Eukaryota</taxon>
        <taxon>Viridiplantae</taxon>
        <taxon>Streptophyta</taxon>
        <taxon>Embryophyta</taxon>
        <taxon>Tracheophyta</taxon>
        <taxon>Spermatophyta</taxon>
        <taxon>Magnoliopsida</taxon>
        <taxon>eudicotyledons</taxon>
        <taxon>Gunneridae</taxon>
        <taxon>Pentapetalae</taxon>
        <taxon>asterids</taxon>
        <taxon>campanulids</taxon>
        <taxon>Asterales</taxon>
        <taxon>Asteraceae</taxon>
        <taxon>Asteroideae</taxon>
        <taxon>Anthemideae</taxon>
        <taxon>Anthemidinae</taxon>
        <taxon>Tanacetum</taxon>
    </lineage>
</organism>
<feature type="region of interest" description="Disordered" evidence="2">
    <location>
        <begin position="920"/>
        <end position="979"/>
    </location>
</feature>
<evidence type="ECO:0000259" key="4">
    <source>
        <dbReference type="Pfam" id="PF25597"/>
    </source>
</evidence>
<dbReference type="InterPro" id="IPR039537">
    <property type="entry name" value="Retrotran_Ty1/copia-like"/>
</dbReference>
<feature type="compositionally biased region" description="Basic and acidic residues" evidence="2">
    <location>
        <begin position="968"/>
        <end position="978"/>
    </location>
</feature>
<proteinExistence type="predicted"/>
<dbReference type="InterPro" id="IPR012337">
    <property type="entry name" value="RNaseH-like_sf"/>
</dbReference>
<feature type="compositionally biased region" description="Basic residues" evidence="2">
    <location>
        <begin position="1052"/>
        <end position="1061"/>
    </location>
</feature>
<dbReference type="Pfam" id="PF14223">
    <property type="entry name" value="Retrotran_gag_2"/>
    <property type="match status" value="1"/>
</dbReference>
<feature type="domain" description="Retroviral polymerase SH3-like" evidence="4">
    <location>
        <begin position="1399"/>
        <end position="1454"/>
    </location>
</feature>
<feature type="coiled-coil region" evidence="1">
    <location>
        <begin position="633"/>
        <end position="707"/>
    </location>
</feature>
<dbReference type="InterPro" id="IPR057670">
    <property type="entry name" value="SH3_retrovirus"/>
</dbReference>
<dbReference type="SUPFAM" id="SSF53098">
    <property type="entry name" value="Ribonuclease H-like"/>
    <property type="match status" value="1"/>
</dbReference>
<feature type="region of interest" description="Disordered" evidence="2">
    <location>
        <begin position="1040"/>
        <end position="1061"/>
    </location>
</feature>
<evidence type="ECO:0000259" key="3">
    <source>
        <dbReference type="Pfam" id="PF13976"/>
    </source>
</evidence>
<dbReference type="PANTHER" id="PTHR42648:SF18">
    <property type="entry name" value="RETROTRANSPOSON, UNCLASSIFIED-LIKE PROTEIN"/>
    <property type="match status" value="1"/>
</dbReference>
<dbReference type="Pfam" id="PF13976">
    <property type="entry name" value="gag_pre-integrs"/>
    <property type="match status" value="1"/>
</dbReference>
<evidence type="ECO:0000256" key="1">
    <source>
        <dbReference type="SAM" id="Coils"/>
    </source>
</evidence>
<feature type="domain" description="GAG-pre-integrase" evidence="3">
    <location>
        <begin position="1213"/>
        <end position="1285"/>
    </location>
</feature>
<dbReference type="InterPro" id="IPR025724">
    <property type="entry name" value="GAG-pre-integrase_dom"/>
</dbReference>
<feature type="compositionally biased region" description="Polar residues" evidence="2">
    <location>
        <begin position="920"/>
        <end position="941"/>
    </location>
</feature>
<keyword evidence="1" id="KW-0175">Coiled coil</keyword>
<name>A0A6L2K1P0_TANCI</name>
<feature type="region of interest" description="Disordered" evidence="2">
    <location>
        <begin position="130"/>
        <end position="151"/>
    </location>
</feature>
<reference evidence="5" key="1">
    <citation type="journal article" date="2019" name="Sci. Rep.">
        <title>Draft genome of Tanacetum cinerariifolium, the natural source of mosquito coil.</title>
        <authorList>
            <person name="Yamashiro T."/>
            <person name="Shiraishi A."/>
            <person name="Satake H."/>
            <person name="Nakayama K."/>
        </authorList>
    </citation>
    <scope>NUCLEOTIDE SEQUENCE</scope>
</reference>
<protein>
    <submittedName>
        <fullName evidence="5">Uncharacterized protein</fullName>
    </submittedName>
</protein>